<dbReference type="Gene3D" id="3.90.70.10">
    <property type="entry name" value="Cysteine proteinases"/>
    <property type="match status" value="2"/>
</dbReference>
<dbReference type="Proteomes" id="UP000054217">
    <property type="component" value="Unassembled WGS sequence"/>
</dbReference>
<dbReference type="STRING" id="870435.A0A0C3KJ46"/>
<dbReference type="GO" id="GO:0005634">
    <property type="term" value="C:nucleus"/>
    <property type="evidence" value="ECO:0007669"/>
    <property type="project" value="TreeGrafter"/>
</dbReference>
<feature type="region of interest" description="Disordered" evidence="8">
    <location>
        <begin position="736"/>
        <end position="824"/>
    </location>
</feature>
<dbReference type="EMBL" id="KN831954">
    <property type="protein sequence ID" value="KIO09607.1"/>
    <property type="molecule type" value="Genomic_DNA"/>
</dbReference>
<gene>
    <name evidence="10" type="ORF">M404DRAFT_996435</name>
</gene>
<dbReference type="InterPro" id="IPR001394">
    <property type="entry name" value="Peptidase_C19_UCH"/>
</dbReference>
<evidence type="ECO:0000256" key="8">
    <source>
        <dbReference type="SAM" id="MobiDB-lite"/>
    </source>
</evidence>
<evidence type="ECO:0000313" key="11">
    <source>
        <dbReference type="Proteomes" id="UP000054217"/>
    </source>
</evidence>
<dbReference type="PROSITE" id="PS00973">
    <property type="entry name" value="USP_2"/>
    <property type="match status" value="1"/>
</dbReference>
<dbReference type="InParanoid" id="A0A0C3KJ46"/>
<feature type="compositionally biased region" description="Polar residues" evidence="8">
    <location>
        <begin position="632"/>
        <end position="645"/>
    </location>
</feature>
<feature type="compositionally biased region" description="Basic and acidic residues" evidence="8">
    <location>
        <begin position="196"/>
        <end position="209"/>
    </location>
</feature>
<dbReference type="PANTHER" id="PTHR24006">
    <property type="entry name" value="UBIQUITIN CARBOXYL-TERMINAL HYDROLASE"/>
    <property type="match status" value="1"/>
</dbReference>
<feature type="region of interest" description="Disordered" evidence="8">
    <location>
        <begin position="172"/>
        <end position="222"/>
    </location>
</feature>
<dbReference type="PANTHER" id="PTHR24006:SF888">
    <property type="entry name" value="UBIQUITIN CARBOXYL-TERMINAL HYDROLASE 30"/>
    <property type="match status" value="1"/>
</dbReference>
<comment type="similarity">
    <text evidence="2">Belongs to the peptidase C19 family.</text>
</comment>
<evidence type="ECO:0000256" key="1">
    <source>
        <dbReference type="ARBA" id="ARBA00000707"/>
    </source>
</evidence>
<evidence type="ECO:0000313" key="10">
    <source>
        <dbReference type="EMBL" id="KIO09607.1"/>
    </source>
</evidence>
<proteinExistence type="inferred from homology"/>
<feature type="compositionally biased region" description="Basic and acidic residues" evidence="8">
    <location>
        <begin position="429"/>
        <end position="443"/>
    </location>
</feature>
<dbReference type="InterPro" id="IPR050164">
    <property type="entry name" value="Peptidase_C19"/>
</dbReference>
<reference evidence="11" key="2">
    <citation type="submission" date="2015-01" db="EMBL/GenBank/DDBJ databases">
        <title>Evolutionary Origins and Diversification of the Mycorrhizal Mutualists.</title>
        <authorList>
            <consortium name="DOE Joint Genome Institute"/>
            <consortium name="Mycorrhizal Genomics Consortium"/>
            <person name="Kohler A."/>
            <person name="Kuo A."/>
            <person name="Nagy L.G."/>
            <person name="Floudas D."/>
            <person name="Copeland A."/>
            <person name="Barry K.W."/>
            <person name="Cichocki N."/>
            <person name="Veneault-Fourrey C."/>
            <person name="LaButti K."/>
            <person name="Lindquist E.A."/>
            <person name="Lipzen A."/>
            <person name="Lundell T."/>
            <person name="Morin E."/>
            <person name="Murat C."/>
            <person name="Riley R."/>
            <person name="Ohm R."/>
            <person name="Sun H."/>
            <person name="Tunlid A."/>
            <person name="Henrissat B."/>
            <person name="Grigoriev I.V."/>
            <person name="Hibbett D.S."/>
            <person name="Martin F."/>
        </authorList>
    </citation>
    <scope>NUCLEOTIDE SEQUENCE [LARGE SCALE GENOMIC DNA]</scope>
    <source>
        <strain evidence="11">Marx 270</strain>
    </source>
</reference>
<dbReference type="InterPro" id="IPR038765">
    <property type="entry name" value="Papain-like_cys_pep_sf"/>
</dbReference>
<sequence length="1037" mass="115099">MPRQKNLTPQELYRARKAREEKERNALLPPGLVNHGNTCFMNSVLQGLIATQYLEQLAMFKPIPFVVQSSTDVPVASHRSPELTNGHGVGGEFELPRTDGLTIGDTFINVMLRAWVMRNNRDRDSLSPREILTALGQKHDQYLDFRQQDAHEFLRQLLDAMRMEEIDIIKRRSQNQSVQKSGLPKQCNEEGTQSKFPDRSSFDHSEVKKTSQAGEPLQQANDKPTSFVDMLFGGKLASILVCQTCKHVSHTYEDFNDLSLSIKAEDYARERKRDRIKQLAKKLRNISNSALAAAPPVQRSSSVPATPVRDSSDSPELSESPRRRSIDLAEVKVQVQPADEEKQSGIDADTVVIPIIPDLPVPVTTPPNSETIEPIPVTQPSEATLLQESVAIPVSGEISKANGWEKRIKDDSWVKLSRRISATVGLSRSSRESSRSRREERKAKNSSPPKTSPKIIEGPVAPRTLASVTSTQEDANFTRSPNTNMEKEPPPTSMFLVNEKLQVQVAGMKRSLSTNQKYPGNPLETQFPVTNPSPKRHKQRPPKPSAEEAAYLRDVLADIHPQNIIRPFSFFRQSKDQVVANSGVLQGTLLKLGQLGGIEECLRLFTSVEVLDGENMVRCRRCWKIANGVYKPSSTRSAQGSGSCTDSDDDDADQIIPLPSYSYPRHGPEAFSAEPGSPPPGIVTTCTPSENQDTHIDDTSHLNTNISLQASATKMSKPLPPVLQLNDCATIDDTQFEKSRPSEQDVLVPSISTALPQSPHSVETARPTTSRRSTTSSFVTQFSPETASSKGTSLSAPFDWRRRDKDRVSDSATESDGVSEDSDMIYVSSDISSAASPIFSPSVSQEQLESTSQPSRDTPSKTKTDQCDVPRSEQVLMRPAYKRYLIATPPPILVVHLKRFQQSSKTPATSFASGFKKLDDYVSFPEYLDLAPYLAPRREDYFVTKVAVGRGRGKRVEPCTYRLYAVVVHIGNMLGGHYVAYTALPPSTSQSNDPGKEQQSPDRAARDWAYISDTVVRLVSFEEVMKTKAYICMYERI</sequence>
<dbReference type="GO" id="GO:0006508">
    <property type="term" value="P:proteolysis"/>
    <property type="evidence" value="ECO:0007669"/>
    <property type="project" value="UniProtKB-KW"/>
</dbReference>
<protein>
    <recommendedName>
        <fullName evidence="3">ubiquitinyl hydrolase 1</fullName>
        <ecNumber evidence="3">3.4.19.12</ecNumber>
    </recommendedName>
</protein>
<keyword evidence="11" id="KW-1185">Reference proteome</keyword>
<name>A0A0C3KJ46_PISTI</name>
<feature type="compositionally biased region" description="Basic and acidic residues" evidence="8">
    <location>
        <begin position="858"/>
        <end position="869"/>
    </location>
</feature>
<organism evidence="10 11">
    <name type="scientific">Pisolithus tinctorius Marx 270</name>
    <dbReference type="NCBI Taxonomy" id="870435"/>
    <lineage>
        <taxon>Eukaryota</taxon>
        <taxon>Fungi</taxon>
        <taxon>Dikarya</taxon>
        <taxon>Basidiomycota</taxon>
        <taxon>Agaricomycotina</taxon>
        <taxon>Agaricomycetes</taxon>
        <taxon>Agaricomycetidae</taxon>
        <taxon>Boletales</taxon>
        <taxon>Sclerodermatineae</taxon>
        <taxon>Pisolithaceae</taxon>
        <taxon>Pisolithus</taxon>
    </lineage>
</organism>
<dbReference type="GO" id="GO:0016579">
    <property type="term" value="P:protein deubiquitination"/>
    <property type="evidence" value="ECO:0007669"/>
    <property type="project" value="InterPro"/>
</dbReference>
<feature type="compositionally biased region" description="Polar residues" evidence="8">
    <location>
        <begin position="778"/>
        <end position="795"/>
    </location>
</feature>
<dbReference type="InterPro" id="IPR018200">
    <property type="entry name" value="USP_CS"/>
</dbReference>
<dbReference type="SUPFAM" id="SSF54001">
    <property type="entry name" value="Cysteine proteinases"/>
    <property type="match status" value="1"/>
</dbReference>
<dbReference type="InterPro" id="IPR028889">
    <property type="entry name" value="USP"/>
</dbReference>
<feature type="compositionally biased region" description="Basic and acidic residues" evidence="8">
    <location>
        <begin position="799"/>
        <end position="809"/>
    </location>
</feature>
<dbReference type="PROSITE" id="PS50235">
    <property type="entry name" value="USP_3"/>
    <property type="match status" value="1"/>
</dbReference>
<feature type="region of interest" description="Disordered" evidence="8">
    <location>
        <begin position="290"/>
        <end position="325"/>
    </location>
</feature>
<feature type="compositionally biased region" description="Low complexity" evidence="8">
    <location>
        <begin position="768"/>
        <end position="777"/>
    </location>
</feature>
<dbReference type="HOGENOM" id="CLU_003952_0_0_1"/>
<dbReference type="GO" id="GO:0004843">
    <property type="term" value="F:cysteine-type deubiquitinase activity"/>
    <property type="evidence" value="ECO:0007669"/>
    <property type="project" value="UniProtKB-EC"/>
</dbReference>
<evidence type="ECO:0000256" key="2">
    <source>
        <dbReference type="ARBA" id="ARBA00009085"/>
    </source>
</evidence>
<keyword evidence="6" id="KW-0378">Hydrolase</keyword>
<feature type="compositionally biased region" description="Polar residues" evidence="8">
    <location>
        <begin position="466"/>
        <end position="484"/>
    </location>
</feature>
<comment type="catalytic activity">
    <reaction evidence="1">
        <text>Thiol-dependent hydrolysis of ester, thioester, amide, peptide and isopeptide bonds formed by the C-terminal Gly of ubiquitin (a 76-residue protein attached to proteins as an intracellular targeting signal).</text>
        <dbReference type="EC" id="3.4.19.12"/>
    </reaction>
</comment>
<keyword evidence="7" id="KW-0788">Thiol protease</keyword>
<evidence type="ECO:0000256" key="6">
    <source>
        <dbReference type="ARBA" id="ARBA00022801"/>
    </source>
</evidence>
<feature type="region of interest" description="Disordered" evidence="8">
    <location>
        <begin position="632"/>
        <end position="701"/>
    </location>
</feature>
<accession>A0A0C3KJ46</accession>
<feature type="compositionally biased region" description="Polar residues" evidence="8">
    <location>
        <begin position="514"/>
        <end position="533"/>
    </location>
</feature>
<keyword evidence="5" id="KW-0833">Ubl conjugation pathway</keyword>
<dbReference type="AlphaFoldDB" id="A0A0C3KJ46"/>
<feature type="compositionally biased region" description="Polar residues" evidence="8">
    <location>
        <begin position="210"/>
        <end position="222"/>
    </location>
</feature>
<dbReference type="PROSITE" id="PS00972">
    <property type="entry name" value="USP_1"/>
    <property type="match status" value="1"/>
</dbReference>
<keyword evidence="4" id="KW-0645">Protease</keyword>
<dbReference type="GO" id="GO:0005829">
    <property type="term" value="C:cytosol"/>
    <property type="evidence" value="ECO:0007669"/>
    <property type="project" value="TreeGrafter"/>
</dbReference>
<dbReference type="OrthoDB" id="420187at2759"/>
<dbReference type="FunCoup" id="A0A0C3KJ46">
    <property type="interactions" value="46"/>
</dbReference>
<feature type="region of interest" description="Disordered" evidence="8">
    <location>
        <begin position="514"/>
        <end position="545"/>
    </location>
</feature>
<dbReference type="Pfam" id="PF00443">
    <property type="entry name" value="UCH"/>
    <property type="match status" value="1"/>
</dbReference>
<reference evidence="10 11" key="1">
    <citation type="submission" date="2014-04" db="EMBL/GenBank/DDBJ databases">
        <authorList>
            <consortium name="DOE Joint Genome Institute"/>
            <person name="Kuo A."/>
            <person name="Kohler A."/>
            <person name="Costa M.D."/>
            <person name="Nagy L.G."/>
            <person name="Floudas D."/>
            <person name="Copeland A."/>
            <person name="Barry K.W."/>
            <person name="Cichocki N."/>
            <person name="Veneault-Fourrey C."/>
            <person name="LaButti K."/>
            <person name="Lindquist E.A."/>
            <person name="Lipzen A."/>
            <person name="Lundell T."/>
            <person name="Morin E."/>
            <person name="Murat C."/>
            <person name="Sun H."/>
            <person name="Tunlid A."/>
            <person name="Henrissat B."/>
            <person name="Grigoriev I.V."/>
            <person name="Hibbett D.S."/>
            <person name="Martin F."/>
            <person name="Nordberg H.P."/>
            <person name="Cantor M.N."/>
            <person name="Hua S.X."/>
        </authorList>
    </citation>
    <scope>NUCLEOTIDE SEQUENCE [LARGE SCALE GENOMIC DNA]</scope>
    <source>
        <strain evidence="10 11">Marx 270</strain>
    </source>
</reference>
<feature type="compositionally biased region" description="Polar residues" evidence="8">
    <location>
        <begin position="845"/>
        <end position="857"/>
    </location>
</feature>
<feature type="domain" description="USP" evidence="9">
    <location>
        <begin position="30"/>
        <end position="1037"/>
    </location>
</feature>
<feature type="compositionally biased region" description="Polar residues" evidence="8">
    <location>
        <begin position="750"/>
        <end position="761"/>
    </location>
</feature>
<evidence type="ECO:0000256" key="3">
    <source>
        <dbReference type="ARBA" id="ARBA00012759"/>
    </source>
</evidence>
<evidence type="ECO:0000259" key="9">
    <source>
        <dbReference type="PROSITE" id="PS50235"/>
    </source>
</evidence>
<evidence type="ECO:0000256" key="7">
    <source>
        <dbReference type="ARBA" id="ARBA00022807"/>
    </source>
</evidence>
<dbReference type="EC" id="3.4.19.12" evidence="3"/>
<feature type="region of interest" description="Disordered" evidence="8">
    <location>
        <begin position="838"/>
        <end position="869"/>
    </location>
</feature>
<evidence type="ECO:0000256" key="4">
    <source>
        <dbReference type="ARBA" id="ARBA00022670"/>
    </source>
</evidence>
<evidence type="ECO:0000256" key="5">
    <source>
        <dbReference type="ARBA" id="ARBA00022786"/>
    </source>
</evidence>
<feature type="region of interest" description="Disordered" evidence="8">
    <location>
        <begin position="424"/>
        <end position="492"/>
    </location>
</feature>